<evidence type="ECO:0000313" key="2">
    <source>
        <dbReference type="Proteomes" id="UP000054988"/>
    </source>
</evidence>
<comment type="caution">
    <text evidence="1">The sequence shown here is derived from an EMBL/GenBank/DDBJ whole genome shotgun (WGS) entry which is preliminary data.</text>
</comment>
<organism evidence="1 2">
    <name type="scientific">Moniliophthora roreri</name>
    <name type="common">Frosty pod rot fungus</name>
    <name type="synonym">Monilia roreri</name>
    <dbReference type="NCBI Taxonomy" id="221103"/>
    <lineage>
        <taxon>Eukaryota</taxon>
        <taxon>Fungi</taxon>
        <taxon>Dikarya</taxon>
        <taxon>Basidiomycota</taxon>
        <taxon>Agaricomycotina</taxon>
        <taxon>Agaricomycetes</taxon>
        <taxon>Agaricomycetidae</taxon>
        <taxon>Agaricales</taxon>
        <taxon>Marasmiineae</taxon>
        <taxon>Marasmiaceae</taxon>
        <taxon>Moniliophthora</taxon>
    </lineage>
</organism>
<protein>
    <recommendedName>
        <fullName evidence="3">CCHC-type domain-containing protein</fullName>
    </recommendedName>
</protein>
<dbReference type="Proteomes" id="UP000054988">
    <property type="component" value="Unassembled WGS sequence"/>
</dbReference>
<accession>A0A0W0FL69</accession>
<reference evidence="1 2" key="1">
    <citation type="submission" date="2015-12" db="EMBL/GenBank/DDBJ databases">
        <title>Draft genome sequence of Moniliophthora roreri, the causal agent of frosty pod rot of cacao.</title>
        <authorList>
            <person name="Aime M.C."/>
            <person name="Diaz-Valderrama J.R."/>
            <person name="Kijpornyongpan T."/>
            <person name="Phillips-Mora W."/>
        </authorList>
    </citation>
    <scope>NUCLEOTIDE SEQUENCE [LARGE SCALE GENOMIC DNA]</scope>
    <source>
        <strain evidence="1 2">MCA 2952</strain>
    </source>
</reference>
<sequence length="73" mass="8568">MAKGLCFWFGRGGHQIRDCLDTVKKEEKKKEEPKKLLKEERFAKIRALSKRVFEVEEEDDVSTTLNYFALCIS</sequence>
<proteinExistence type="predicted"/>
<evidence type="ECO:0008006" key="3">
    <source>
        <dbReference type="Google" id="ProtNLM"/>
    </source>
</evidence>
<dbReference type="EMBL" id="LATX01001870">
    <property type="protein sequence ID" value="KTB37041.1"/>
    <property type="molecule type" value="Genomic_DNA"/>
</dbReference>
<gene>
    <name evidence="1" type="ORF">WG66_10382</name>
</gene>
<evidence type="ECO:0000313" key="1">
    <source>
        <dbReference type="EMBL" id="KTB37041.1"/>
    </source>
</evidence>
<name>A0A0W0FL69_MONRR</name>
<dbReference type="AlphaFoldDB" id="A0A0W0FL69"/>